<dbReference type="GO" id="GO:0046523">
    <property type="term" value="F:S-methyl-5-thioribose-1-phosphate isomerase activity"/>
    <property type="evidence" value="ECO:0007669"/>
    <property type="project" value="UniProtKB-UniRule"/>
</dbReference>
<comment type="pathway">
    <text evidence="3">Amino-acid biosynthesis; L-methionine biosynthesis via salvage pathway; L-methionine from S-methyl-5-thio-alpha-D-ribose 1-phosphate: step 1/6.</text>
</comment>
<dbReference type="PANTHER" id="PTHR43475">
    <property type="entry name" value="METHYLTHIORIBOSE-1-PHOSPHATE ISOMERASE"/>
    <property type="match status" value="1"/>
</dbReference>
<dbReference type="NCBIfam" id="TIGR00512">
    <property type="entry name" value="salvage_mtnA"/>
    <property type="match status" value="1"/>
</dbReference>
<dbReference type="FunFam" id="3.40.50.10470:FF:000006">
    <property type="entry name" value="Methylthioribose-1-phosphate isomerase"/>
    <property type="match status" value="1"/>
</dbReference>
<dbReference type="RefSeq" id="WP_159821930.1">
    <property type="nucleotide sequence ID" value="NZ_CABWNB010000001.1"/>
</dbReference>
<keyword evidence="5" id="KW-1185">Reference proteome</keyword>
<name>A0A841R0B1_9FIRM</name>
<evidence type="ECO:0000313" key="4">
    <source>
        <dbReference type="EMBL" id="MBB6477173.1"/>
    </source>
</evidence>
<comment type="function">
    <text evidence="3">Catalyzes the interconversion of methylthioribose-1-phosphate (MTR-1-P) into methylthioribulose-1-phosphate (MTRu-1-P).</text>
</comment>
<evidence type="ECO:0000256" key="2">
    <source>
        <dbReference type="ARBA" id="ARBA00052401"/>
    </source>
</evidence>
<organism evidence="4 5">
    <name type="scientific">Negativicoccus succinicivorans</name>
    <dbReference type="NCBI Taxonomy" id="620903"/>
    <lineage>
        <taxon>Bacteria</taxon>
        <taxon>Bacillati</taxon>
        <taxon>Bacillota</taxon>
        <taxon>Negativicutes</taxon>
        <taxon>Veillonellales</taxon>
        <taxon>Veillonellaceae</taxon>
        <taxon>Negativicoccus</taxon>
    </lineage>
</organism>
<keyword evidence="3" id="KW-0486">Methionine biosynthesis</keyword>
<dbReference type="HAMAP" id="MF_01678">
    <property type="entry name" value="Salvage_MtnA"/>
    <property type="match status" value="1"/>
</dbReference>
<evidence type="ECO:0000256" key="1">
    <source>
        <dbReference type="ARBA" id="ARBA00023235"/>
    </source>
</evidence>
<dbReference type="InterPro" id="IPR005251">
    <property type="entry name" value="IF-M1Pi"/>
</dbReference>
<gene>
    <name evidence="3" type="primary">mtnA</name>
    <name evidence="4" type="ORF">HNR45_000195</name>
</gene>
<feature type="binding site" evidence="3">
    <location>
        <position position="197"/>
    </location>
    <ligand>
        <name>substrate</name>
    </ligand>
</feature>
<dbReference type="UniPathway" id="UPA00904">
    <property type="reaction ID" value="UER00874"/>
</dbReference>
<keyword evidence="3" id="KW-0028">Amino-acid biosynthesis</keyword>
<dbReference type="AlphaFoldDB" id="A0A841R0B1"/>
<dbReference type="Pfam" id="PF01008">
    <property type="entry name" value="IF-2B"/>
    <property type="match status" value="1"/>
</dbReference>
<keyword evidence="1 3" id="KW-0413">Isomerase</keyword>
<evidence type="ECO:0000256" key="3">
    <source>
        <dbReference type="HAMAP-Rule" id="MF_01678"/>
    </source>
</evidence>
<dbReference type="NCBIfam" id="TIGR00524">
    <property type="entry name" value="eIF-2B_rel"/>
    <property type="match status" value="1"/>
</dbReference>
<feature type="active site" description="Proton donor" evidence="3">
    <location>
        <position position="238"/>
    </location>
</feature>
<reference evidence="4 5" key="1">
    <citation type="submission" date="2020-08" db="EMBL/GenBank/DDBJ databases">
        <title>Genomic Encyclopedia of Type Strains, Phase IV (KMG-IV): sequencing the most valuable type-strain genomes for metagenomic binning, comparative biology and taxonomic classification.</title>
        <authorList>
            <person name="Goeker M."/>
        </authorList>
    </citation>
    <scope>NUCLEOTIDE SEQUENCE [LARGE SCALE GENOMIC DNA]</scope>
    <source>
        <strain evidence="4 5">DSM 21255</strain>
    </source>
</reference>
<feature type="site" description="Transition state stabilizer" evidence="3">
    <location>
        <position position="158"/>
    </location>
</feature>
<dbReference type="InterPro" id="IPR027363">
    <property type="entry name" value="M1Pi_N"/>
</dbReference>
<dbReference type="NCBIfam" id="NF004326">
    <property type="entry name" value="PRK05720.1"/>
    <property type="match status" value="1"/>
</dbReference>
<dbReference type="GO" id="GO:0019509">
    <property type="term" value="P:L-methionine salvage from methylthioadenosine"/>
    <property type="evidence" value="ECO:0007669"/>
    <property type="project" value="UniProtKB-UniRule"/>
</dbReference>
<dbReference type="EC" id="5.3.1.23" evidence="3"/>
<dbReference type="InterPro" id="IPR042529">
    <property type="entry name" value="IF_2B-like_C"/>
</dbReference>
<comment type="similarity">
    <text evidence="3">Belongs to the EIF-2B alpha/beta/delta subunits family. MtnA subfamily.</text>
</comment>
<dbReference type="InterPro" id="IPR011559">
    <property type="entry name" value="Initiation_fac_2B_a/b/d"/>
</dbReference>
<proteinExistence type="inferred from homology"/>
<feature type="binding site" evidence="3">
    <location>
        <position position="88"/>
    </location>
    <ligand>
        <name>substrate</name>
    </ligand>
</feature>
<dbReference type="Gene3D" id="3.40.50.10470">
    <property type="entry name" value="Translation initiation factor eif-2b, domain 2"/>
    <property type="match status" value="1"/>
</dbReference>
<protein>
    <recommendedName>
        <fullName evidence="3">Methylthioribose-1-phosphate isomerase</fullName>
        <shortName evidence="3">M1Pi</shortName>
        <shortName evidence="3">MTR-1-P isomerase</shortName>
        <ecNumber evidence="3">5.3.1.23</ecNumber>
    </recommendedName>
    <alternativeName>
        <fullName evidence="3">S-methyl-5-thioribose-1-phosphate isomerase</fullName>
    </alternativeName>
</protein>
<dbReference type="FunFam" id="1.20.120.420:FF:000003">
    <property type="entry name" value="Methylthioribose-1-phosphate isomerase"/>
    <property type="match status" value="1"/>
</dbReference>
<dbReference type="PANTHER" id="PTHR43475:SF1">
    <property type="entry name" value="METHYLTHIORIBOSE-1-PHOSPHATE ISOMERASE"/>
    <property type="match status" value="1"/>
</dbReference>
<dbReference type="GeneID" id="93485484"/>
<dbReference type="InterPro" id="IPR000649">
    <property type="entry name" value="IF-2B-related"/>
</dbReference>
<dbReference type="Gene3D" id="1.20.120.420">
    <property type="entry name" value="translation initiation factor eif-2b, domain 1"/>
    <property type="match status" value="1"/>
</dbReference>
<feature type="binding site" evidence="3">
    <location>
        <begin position="248"/>
        <end position="249"/>
    </location>
    <ligand>
        <name>substrate</name>
    </ligand>
</feature>
<dbReference type="Proteomes" id="UP000591941">
    <property type="component" value="Unassembled WGS sequence"/>
</dbReference>
<evidence type="ECO:0000313" key="5">
    <source>
        <dbReference type="Proteomes" id="UP000591941"/>
    </source>
</evidence>
<accession>A0A841R0B1</accession>
<dbReference type="InterPro" id="IPR037171">
    <property type="entry name" value="NagB/RpiA_transferase-like"/>
</dbReference>
<sequence length="350" mass="37845">MRHLYWENGALILLDQRRLPTEEVYITCRKAADVTHAIATLAVRGAPAIGVAAAYACVLAFAESATSGNSIPQQSTFNAATEALREARPTAVNLAWAVDLQREMYATLLAQNASYDAAYQALLLQAQKVDSDDLAQNKEMAKHGAALFDRPVTILTHCNAGALATGGIGTALGVIRELHLQKKLITVYMDETRPLLQGARLTAYELTKDNIPCTLICDNMAASAILNKKIDAIIVGADRITMHGDVANKIGTYGLAVLAYYHNIPFYVAAPSSTFDFTLKDGSQIPIEERAAEEVRQFQGVCSAPQNVAVWNPAFDVTPAELVTGIITEKGVLTAPYKQAITKLKEKVKQ</sequence>
<feature type="binding site" evidence="3">
    <location>
        <begin position="44"/>
        <end position="46"/>
    </location>
    <ligand>
        <name>substrate</name>
    </ligand>
</feature>
<dbReference type="OrthoDB" id="9803436at2"/>
<dbReference type="SUPFAM" id="SSF100950">
    <property type="entry name" value="NagB/RpiA/CoA transferase-like"/>
    <property type="match status" value="1"/>
</dbReference>
<dbReference type="EMBL" id="JACHHI010000001">
    <property type="protein sequence ID" value="MBB6477173.1"/>
    <property type="molecule type" value="Genomic_DNA"/>
</dbReference>
<comment type="catalytic activity">
    <reaction evidence="2 3">
        <text>5-(methylsulfanyl)-alpha-D-ribose 1-phosphate = 5-(methylsulfanyl)-D-ribulose 1-phosphate</text>
        <dbReference type="Rhea" id="RHEA:19989"/>
        <dbReference type="ChEBI" id="CHEBI:58533"/>
        <dbReference type="ChEBI" id="CHEBI:58548"/>
        <dbReference type="EC" id="5.3.1.23"/>
    </reaction>
</comment>
<comment type="caution">
    <text evidence="4">The sequence shown here is derived from an EMBL/GenBank/DDBJ whole genome shotgun (WGS) entry which is preliminary data.</text>
</comment>